<name>A0ABR6EKX3_9ACTN</name>
<comment type="caution">
    <text evidence="2">The sequence shown here is derived from an EMBL/GenBank/DDBJ whole genome shotgun (WGS) entry which is preliminary data.</text>
</comment>
<reference evidence="3" key="1">
    <citation type="journal article" date="2020" name="Syst. Appl. Microbiol.">
        <title>Streptomyces alkaliterrae sp. nov., isolated from an alkaline soil, and emended descriptions of Streptomyces alkaliphilus, Streptomyces calidiresistens and Streptomyces durbertensis.</title>
        <authorList>
            <person name="Swiecimska M."/>
            <person name="Golinska P."/>
            <person name="Nouioui I."/>
            <person name="Wypij M."/>
            <person name="Rai M."/>
            <person name="Sangal V."/>
            <person name="Goodfellow M."/>
        </authorList>
    </citation>
    <scope>NUCLEOTIDE SEQUENCE [LARGE SCALE GENOMIC DNA]</scope>
    <source>
        <strain evidence="3">DSM 104538</strain>
    </source>
</reference>
<dbReference type="Proteomes" id="UP000766698">
    <property type="component" value="Unassembled WGS sequence"/>
</dbReference>
<accession>A0ABR6EKX3</accession>
<keyword evidence="3" id="KW-1185">Reference proteome</keyword>
<proteinExistence type="predicted"/>
<dbReference type="EMBL" id="WMLF01000382">
    <property type="protein sequence ID" value="MBB1245980.1"/>
    <property type="molecule type" value="Genomic_DNA"/>
</dbReference>
<protein>
    <submittedName>
        <fullName evidence="2">Uncharacterized protein</fullName>
    </submittedName>
</protein>
<organism evidence="2 3">
    <name type="scientific">Streptomyces durbertensis</name>
    <dbReference type="NCBI Taxonomy" id="2448886"/>
    <lineage>
        <taxon>Bacteria</taxon>
        <taxon>Bacillati</taxon>
        <taxon>Actinomycetota</taxon>
        <taxon>Actinomycetes</taxon>
        <taxon>Kitasatosporales</taxon>
        <taxon>Streptomycetaceae</taxon>
        <taxon>Streptomyces</taxon>
    </lineage>
</organism>
<evidence type="ECO:0000256" key="1">
    <source>
        <dbReference type="SAM" id="MobiDB-lite"/>
    </source>
</evidence>
<sequence length="126" mass="13395">MRSVRQHKESEPRDTVSGAELPEDGEFDEALDIHRVRCPECSRPIALFAEEEVLPQHAVCASKWDPFGLTVCAGSGRTVTEAEPAGEAAGGGSDMAALLTLPAGLDWRTQPFSHAGVGRAAVRRAA</sequence>
<feature type="compositionally biased region" description="Basic and acidic residues" evidence="1">
    <location>
        <begin position="1"/>
        <end position="14"/>
    </location>
</feature>
<feature type="region of interest" description="Disordered" evidence="1">
    <location>
        <begin position="1"/>
        <end position="25"/>
    </location>
</feature>
<evidence type="ECO:0000313" key="3">
    <source>
        <dbReference type="Proteomes" id="UP000766698"/>
    </source>
</evidence>
<dbReference type="RefSeq" id="WP_182857263.1">
    <property type="nucleotide sequence ID" value="NZ_WMLF01000382.1"/>
</dbReference>
<evidence type="ECO:0000313" key="2">
    <source>
        <dbReference type="EMBL" id="MBB1245980.1"/>
    </source>
</evidence>
<gene>
    <name evidence="2" type="ORF">GL263_20845</name>
</gene>